<dbReference type="AlphaFoldDB" id="A0A9X1LC89"/>
<dbReference type="Proteomes" id="UP001139095">
    <property type="component" value="Unassembled WGS sequence"/>
</dbReference>
<dbReference type="RefSeq" id="WP_226753623.1">
    <property type="nucleotide sequence ID" value="NZ_JAJATW010000004.1"/>
</dbReference>
<dbReference type="GO" id="GO:0003700">
    <property type="term" value="F:DNA-binding transcription factor activity"/>
    <property type="evidence" value="ECO:0007669"/>
    <property type="project" value="InterPro"/>
</dbReference>
<keyword evidence="4" id="KW-0804">Transcription</keyword>
<dbReference type="Gene3D" id="3.40.190.290">
    <property type="match status" value="1"/>
</dbReference>
<dbReference type="InterPro" id="IPR036390">
    <property type="entry name" value="WH_DNA-bd_sf"/>
</dbReference>
<dbReference type="Pfam" id="PF00126">
    <property type="entry name" value="HTH_1"/>
    <property type="match status" value="1"/>
</dbReference>
<evidence type="ECO:0000256" key="3">
    <source>
        <dbReference type="ARBA" id="ARBA00023125"/>
    </source>
</evidence>
<evidence type="ECO:0000313" key="6">
    <source>
        <dbReference type="EMBL" id="MCB5161247.1"/>
    </source>
</evidence>
<name>A0A9X1LC89_9GAMM</name>
<reference evidence="6" key="1">
    <citation type="submission" date="2021-10" db="EMBL/GenBank/DDBJ databases">
        <title>Marinomonas pontica sp. nov., isolated from the Black Sea.</title>
        <authorList>
            <person name="Zhao L.-H."/>
            <person name="Xue J.-H."/>
        </authorList>
    </citation>
    <scope>NUCLEOTIDE SEQUENCE</scope>
    <source>
        <strain evidence="6">E8</strain>
    </source>
</reference>
<comment type="caution">
    <text evidence="6">The sequence shown here is derived from an EMBL/GenBank/DDBJ whole genome shotgun (WGS) entry which is preliminary data.</text>
</comment>
<keyword evidence="3" id="KW-0238">DNA-binding</keyword>
<accession>A0A9X1LC89</accession>
<dbReference type="EMBL" id="JAJATW010000004">
    <property type="protein sequence ID" value="MCB5161247.1"/>
    <property type="molecule type" value="Genomic_DNA"/>
</dbReference>
<dbReference type="Pfam" id="PF03466">
    <property type="entry name" value="LysR_substrate"/>
    <property type="match status" value="1"/>
</dbReference>
<keyword evidence="2" id="KW-0805">Transcription regulation</keyword>
<evidence type="ECO:0000313" key="7">
    <source>
        <dbReference type="Proteomes" id="UP001139095"/>
    </source>
</evidence>
<organism evidence="6 7">
    <name type="scientific">Marinomonas algarum</name>
    <dbReference type="NCBI Taxonomy" id="2883105"/>
    <lineage>
        <taxon>Bacteria</taxon>
        <taxon>Pseudomonadati</taxon>
        <taxon>Pseudomonadota</taxon>
        <taxon>Gammaproteobacteria</taxon>
        <taxon>Oceanospirillales</taxon>
        <taxon>Oceanospirillaceae</taxon>
        <taxon>Marinomonas</taxon>
    </lineage>
</organism>
<evidence type="ECO:0000256" key="4">
    <source>
        <dbReference type="ARBA" id="ARBA00023163"/>
    </source>
</evidence>
<dbReference type="PANTHER" id="PTHR30126">
    <property type="entry name" value="HTH-TYPE TRANSCRIPTIONAL REGULATOR"/>
    <property type="match status" value="1"/>
</dbReference>
<dbReference type="InterPro" id="IPR000847">
    <property type="entry name" value="LysR_HTH_N"/>
</dbReference>
<dbReference type="Gene3D" id="1.10.10.10">
    <property type="entry name" value="Winged helix-like DNA-binding domain superfamily/Winged helix DNA-binding domain"/>
    <property type="match status" value="1"/>
</dbReference>
<proteinExistence type="inferred from homology"/>
<dbReference type="InterPro" id="IPR005119">
    <property type="entry name" value="LysR_subst-bd"/>
</dbReference>
<keyword evidence="7" id="KW-1185">Reference proteome</keyword>
<dbReference type="SUPFAM" id="SSF53850">
    <property type="entry name" value="Periplasmic binding protein-like II"/>
    <property type="match status" value="1"/>
</dbReference>
<dbReference type="InterPro" id="IPR036388">
    <property type="entry name" value="WH-like_DNA-bd_sf"/>
</dbReference>
<protein>
    <submittedName>
        <fullName evidence="6">LysR family transcriptional regulator</fullName>
    </submittedName>
</protein>
<gene>
    <name evidence="6" type="ORF">LG368_04950</name>
</gene>
<feature type="domain" description="HTH lysR-type" evidence="5">
    <location>
        <begin position="6"/>
        <end position="63"/>
    </location>
</feature>
<evidence type="ECO:0000256" key="1">
    <source>
        <dbReference type="ARBA" id="ARBA00009437"/>
    </source>
</evidence>
<dbReference type="SUPFAM" id="SSF46785">
    <property type="entry name" value="Winged helix' DNA-binding domain"/>
    <property type="match status" value="1"/>
</dbReference>
<dbReference type="GO" id="GO:0000976">
    <property type="term" value="F:transcription cis-regulatory region binding"/>
    <property type="evidence" value="ECO:0007669"/>
    <property type="project" value="TreeGrafter"/>
</dbReference>
<evidence type="ECO:0000259" key="5">
    <source>
        <dbReference type="PROSITE" id="PS50931"/>
    </source>
</evidence>
<dbReference type="PROSITE" id="PS50931">
    <property type="entry name" value="HTH_LYSR"/>
    <property type="match status" value="1"/>
</dbReference>
<comment type="similarity">
    <text evidence="1">Belongs to the LysR transcriptional regulatory family.</text>
</comment>
<evidence type="ECO:0000256" key="2">
    <source>
        <dbReference type="ARBA" id="ARBA00023015"/>
    </source>
</evidence>
<sequence length="300" mass="33080">MKAPRVTLEQWRVLQSVVDKGGFAQAAEALHKSQSSVSYTVAKLQEQLGYPLLVIEGRKAKLTERGEVLLHRSRHLIKEAVDLEELANTLGLGWEPELELVVDQAFPTPVLLRALQAFEPQSQGTQVQLKEAVSSGGEDALRKGSPDLVLSTIVPKGYLADPIADVEMIAVAATNHVLHSEVDPINNERLSRELQIVIRDSALDGTLDAGRLEANRRWTVSSVQSALEIVTSGIGFAWLPKADLEYALQSRQLQKLRLISGSERSFPMYAIFGKGERTGPATRLLVELLQTECNRFISVR</sequence>
<dbReference type="PANTHER" id="PTHR30126:SF88">
    <property type="entry name" value="TRANSCRIPTIONAL REGULATOR-RELATED"/>
    <property type="match status" value="1"/>
</dbReference>